<dbReference type="Proteomes" id="UP000616143">
    <property type="component" value="Unassembled WGS sequence"/>
</dbReference>
<dbReference type="EMBL" id="BMQS01000003">
    <property type="protein sequence ID" value="GGT89109.1"/>
    <property type="molecule type" value="Genomic_DNA"/>
</dbReference>
<reference evidence="2" key="3">
    <citation type="journal article" date="2019" name="BMC Res. Notes">
        <title>Complete genome sequence of the Sulfodiicoccus acidiphilus strain HS-1T, the first crenarchaeon that lacks polB3, isolated from an acidic hot spring in Ohwaku-dani, Hakone, Japan.</title>
        <authorList>
            <person name="Sakai H.D."/>
            <person name="Kurosawa N."/>
        </authorList>
    </citation>
    <scope>NUCLEOTIDE SEQUENCE</scope>
    <source>
        <strain evidence="2">HS-1</strain>
    </source>
</reference>
<evidence type="ECO:0000313" key="2">
    <source>
        <dbReference type="EMBL" id="BBD73323.1"/>
    </source>
</evidence>
<feature type="domain" description="CRISPR system ring nuclease SSO1393-like" evidence="1">
    <location>
        <begin position="75"/>
        <end position="202"/>
    </location>
</feature>
<dbReference type="InterPro" id="IPR013442">
    <property type="entry name" value="SSO1393-like"/>
</dbReference>
<keyword evidence="4" id="KW-1185">Reference proteome</keyword>
<dbReference type="KEGG" id="sacd:HS1genome_1712"/>
<gene>
    <name evidence="3" type="ORF">GCM10007116_03670</name>
    <name evidence="2" type="ORF">HS1genome_1712</name>
</gene>
<organism evidence="2 4">
    <name type="scientific">Sulfodiicoccus acidiphilus</name>
    <dbReference type="NCBI Taxonomy" id="1670455"/>
    <lineage>
        <taxon>Archaea</taxon>
        <taxon>Thermoproteota</taxon>
        <taxon>Thermoprotei</taxon>
        <taxon>Sulfolobales</taxon>
        <taxon>Sulfolobaceae</taxon>
        <taxon>Sulfodiicoccus</taxon>
    </lineage>
</organism>
<dbReference type="Proteomes" id="UP000276741">
    <property type="component" value="Chromosome"/>
</dbReference>
<evidence type="ECO:0000259" key="1">
    <source>
        <dbReference type="Pfam" id="PF09651"/>
    </source>
</evidence>
<accession>A0A348B571</accession>
<evidence type="ECO:0000313" key="4">
    <source>
        <dbReference type="Proteomes" id="UP000276741"/>
    </source>
</evidence>
<evidence type="ECO:0000313" key="3">
    <source>
        <dbReference type="EMBL" id="GGT89109.1"/>
    </source>
</evidence>
<dbReference type="AlphaFoldDB" id="A0A348B571"/>
<dbReference type="RefSeq" id="WP_126450461.1">
    <property type="nucleotide sequence ID" value="NZ_AP018553.1"/>
</dbReference>
<name>A0A348B571_9CREN</name>
<reference evidence="4" key="2">
    <citation type="submission" date="2018-04" db="EMBL/GenBank/DDBJ databases">
        <title>Complete genome sequence of Sulfodiicoccus acidiphilus strain HS-1.</title>
        <authorList>
            <person name="Sakai H.D."/>
            <person name="Kurosawa N."/>
        </authorList>
    </citation>
    <scope>NUCLEOTIDE SEQUENCE [LARGE SCALE GENOMIC DNA]</scope>
    <source>
        <strain evidence="4">HS-1</strain>
    </source>
</reference>
<reference evidence="3" key="4">
    <citation type="submission" date="2020-09" db="EMBL/GenBank/DDBJ databases">
        <authorList>
            <person name="Sun Q."/>
            <person name="Ohkuma M."/>
        </authorList>
    </citation>
    <scope>NUCLEOTIDE SEQUENCE</scope>
    <source>
        <strain evidence="3">JCM 31740</strain>
    </source>
</reference>
<reference evidence="3" key="1">
    <citation type="journal article" date="2014" name="Int. J. Syst. Evol. Microbiol.">
        <title>Complete genome sequence of Corynebacterium casei LMG S-19264T (=DSM 44701T), isolated from a smear-ripened cheese.</title>
        <authorList>
            <consortium name="US DOE Joint Genome Institute (JGI-PGF)"/>
            <person name="Walter F."/>
            <person name="Albersmeier A."/>
            <person name="Kalinowski J."/>
            <person name="Ruckert C."/>
        </authorList>
    </citation>
    <scope>NUCLEOTIDE SEQUENCE</scope>
    <source>
        <strain evidence="3">JCM 31740</strain>
    </source>
</reference>
<dbReference type="EMBL" id="AP018553">
    <property type="protein sequence ID" value="BBD73323.1"/>
    <property type="molecule type" value="Genomic_DNA"/>
</dbReference>
<dbReference type="Gene3D" id="3.40.50.10770">
    <property type="entry name" value="Hypothetical protein VC1899 like domain (Restriction endonuclease-like)"/>
    <property type="match status" value="1"/>
</dbReference>
<protein>
    <recommendedName>
        <fullName evidence="1">CRISPR system ring nuclease SSO1393-like domain-containing protein</fullName>
    </recommendedName>
</protein>
<dbReference type="NCBIfam" id="TIGR02619">
    <property type="entry name" value="putative CRISPR-associated protein, APE2256 family"/>
    <property type="match status" value="1"/>
</dbReference>
<dbReference type="Gene3D" id="1.10.196.30">
    <property type="match status" value="1"/>
</dbReference>
<dbReference type="Pfam" id="PF09651">
    <property type="entry name" value="Cas_APE2256"/>
    <property type="match status" value="1"/>
</dbReference>
<dbReference type="OrthoDB" id="43371at2157"/>
<proteinExistence type="predicted"/>
<sequence length="311" mass="34490">MTPEQFAMGKVHISLVGTSSLGHFYRTEQELMNGLGINQDLSRIPLDSPLQETVRRNHDFLLGKLVDFLNGDPERRSAELNGLFKAQKEVGCDRVVLVATNTPTGTLAGEAVKRVLEGRGIPVETKTIRSIGQGEFERGMEELTNEVAVSISESLAAGDRVYLHASPGLKPEGAYLTLLGMLYDVDVYYLHESFDHLVFLPRVPVTLREDVARPLKDLLEGKEVSEEVLKALRERRIVSPKTGTASGYEVPHVLTKVLREYTVVNPETLESLGVYDDENRALEEAKKFAASLKRRIMVYYGTGALVVDPPL</sequence>
<dbReference type="GeneID" id="38667197"/>